<evidence type="ECO:0000256" key="4">
    <source>
        <dbReference type="ARBA" id="ARBA00022989"/>
    </source>
</evidence>
<dbReference type="GO" id="GO:0022857">
    <property type="term" value="F:transmembrane transporter activity"/>
    <property type="evidence" value="ECO:0007669"/>
    <property type="project" value="InterPro"/>
</dbReference>
<dbReference type="Proteomes" id="UP000623269">
    <property type="component" value="Unassembled WGS sequence"/>
</dbReference>
<evidence type="ECO:0000256" key="3">
    <source>
        <dbReference type="ARBA" id="ARBA00022692"/>
    </source>
</evidence>
<evidence type="ECO:0000313" key="7">
    <source>
        <dbReference type="EMBL" id="MBH1941165.1"/>
    </source>
</evidence>
<keyword evidence="5 6" id="KW-0472">Membrane</keyword>
<evidence type="ECO:0000256" key="5">
    <source>
        <dbReference type="ARBA" id="ARBA00023136"/>
    </source>
</evidence>
<dbReference type="InterPro" id="IPR001851">
    <property type="entry name" value="ABC_transp_permease"/>
</dbReference>
<dbReference type="PANTHER" id="PTHR47089">
    <property type="entry name" value="ABC TRANSPORTER, PERMEASE PROTEIN"/>
    <property type="match status" value="1"/>
</dbReference>
<feature type="transmembrane region" description="Helical" evidence="6">
    <location>
        <begin position="69"/>
        <end position="92"/>
    </location>
</feature>
<proteinExistence type="predicted"/>
<keyword evidence="4 6" id="KW-1133">Transmembrane helix</keyword>
<protein>
    <submittedName>
        <fullName evidence="7">ABC transporter permease</fullName>
    </submittedName>
</protein>
<reference evidence="7" key="1">
    <citation type="submission" date="2020-12" db="EMBL/GenBank/DDBJ databases">
        <title>M. sibirica DSM 26468T genome.</title>
        <authorList>
            <person name="Thieme N."/>
            <person name="Rettenmaier R."/>
            <person name="Zverlov V."/>
            <person name="Liebl W."/>
        </authorList>
    </citation>
    <scope>NUCLEOTIDE SEQUENCE</scope>
    <source>
        <strain evidence="7">DSM 26468</strain>
    </source>
</reference>
<keyword evidence="3 6" id="KW-0812">Transmembrane</keyword>
<dbReference type="PANTHER" id="PTHR47089:SF1">
    <property type="entry name" value="GUANOSINE ABC TRANSPORTER PERMEASE PROTEIN NUPP"/>
    <property type="match status" value="1"/>
</dbReference>
<feature type="transmembrane region" description="Helical" evidence="6">
    <location>
        <begin position="125"/>
        <end position="145"/>
    </location>
</feature>
<comment type="subcellular location">
    <subcellularLocation>
        <location evidence="1">Cell membrane</location>
        <topology evidence="1">Multi-pass membrane protein</topology>
    </subcellularLocation>
</comment>
<feature type="transmembrane region" description="Helical" evidence="6">
    <location>
        <begin position="157"/>
        <end position="176"/>
    </location>
</feature>
<gene>
    <name evidence="7" type="ORF">I5677_09705</name>
</gene>
<evidence type="ECO:0000256" key="1">
    <source>
        <dbReference type="ARBA" id="ARBA00004651"/>
    </source>
</evidence>
<dbReference type="RefSeq" id="WP_197661389.1">
    <property type="nucleotide sequence ID" value="NZ_JAEAGR010000009.1"/>
</dbReference>
<dbReference type="Pfam" id="PF02653">
    <property type="entry name" value="BPD_transp_2"/>
    <property type="match status" value="1"/>
</dbReference>
<feature type="transmembrane region" description="Helical" evidence="6">
    <location>
        <begin position="28"/>
        <end position="49"/>
    </location>
</feature>
<feature type="transmembrane region" description="Helical" evidence="6">
    <location>
        <begin position="333"/>
        <end position="352"/>
    </location>
</feature>
<dbReference type="CDD" id="cd06580">
    <property type="entry name" value="TM_PBP1_transp_TpRbsC_like"/>
    <property type="match status" value="1"/>
</dbReference>
<name>A0A8J7H9K9_9FIRM</name>
<organism evidence="7 8">
    <name type="scientific">Mobilitalea sibirica</name>
    <dbReference type="NCBI Taxonomy" id="1462919"/>
    <lineage>
        <taxon>Bacteria</taxon>
        <taxon>Bacillati</taxon>
        <taxon>Bacillota</taxon>
        <taxon>Clostridia</taxon>
        <taxon>Lachnospirales</taxon>
        <taxon>Lachnospiraceae</taxon>
        <taxon>Mobilitalea</taxon>
    </lineage>
</organism>
<evidence type="ECO:0000256" key="6">
    <source>
        <dbReference type="SAM" id="Phobius"/>
    </source>
</evidence>
<sequence>MSSQSLSTKKEPFIRIIKKTEISVGKTIVLSLLALLAAIIAGGIFILAIGQNPFEIYTTIVKGAWRSSMATKGTIKIAIPLLIAALGITPAFQMKFWNIGAEGQIIMGGIFATYFALFFDHLPHGLLLVIMFVAGMVGGGLWGLIPAYFKTRFGTNETLFTLMLNYIALYMIKFFIEGPWRDPASSGFPKIATFTKNARLDQIFGVHAGWLIGLVLVVVLFIYLTFTKQGYEISVVGESVNTARYAGMNVKKIIMRTMFISGAICGIAGMTQVTGAAYTLGEGVAGGVGFTAITVAWLSKLNPLFILVVTLLFSMLEKGCSVMQSTFGLSSAVSGILQGIILFFILGFDFFTRYRFVFRKER</sequence>
<feature type="transmembrane region" description="Helical" evidence="6">
    <location>
        <begin position="203"/>
        <end position="224"/>
    </location>
</feature>
<keyword evidence="2" id="KW-1003">Cell membrane</keyword>
<comment type="caution">
    <text evidence="7">The sequence shown here is derived from an EMBL/GenBank/DDBJ whole genome shotgun (WGS) entry which is preliminary data.</text>
</comment>
<accession>A0A8J7H9K9</accession>
<evidence type="ECO:0000313" key="8">
    <source>
        <dbReference type="Proteomes" id="UP000623269"/>
    </source>
</evidence>
<dbReference type="GO" id="GO:0005886">
    <property type="term" value="C:plasma membrane"/>
    <property type="evidence" value="ECO:0007669"/>
    <property type="project" value="UniProtKB-SubCell"/>
</dbReference>
<feature type="transmembrane region" description="Helical" evidence="6">
    <location>
        <begin position="253"/>
        <end position="270"/>
    </location>
</feature>
<dbReference type="AlphaFoldDB" id="A0A8J7H9K9"/>
<evidence type="ECO:0000256" key="2">
    <source>
        <dbReference type="ARBA" id="ARBA00022475"/>
    </source>
</evidence>
<keyword evidence="8" id="KW-1185">Reference proteome</keyword>
<feature type="transmembrane region" description="Helical" evidence="6">
    <location>
        <begin position="99"/>
        <end position="119"/>
    </location>
</feature>
<dbReference type="EMBL" id="JAEAGR010000009">
    <property type="protein sequence ID" value="MBH1941165.1"/>
    <property type="molecule type" value="Genomic_DNA"/>
</dbReference>